<comment type="caution">
    <text evidence="11">The sequence shown here is derived from an EMBL/GenBank/DDBJ whole genome shotgun (WGS) entry which is preliminary data.</text>
</comment>
<organism evidence="11 12">
    <name type="scientific">Trypanosoma rangeli</name>
    <dbReference type="NCBI Taxonomy" id="5698"/>
    <lineage>
        <taxon>Eukaryota</taxon>
        <taxon>Discoba</taxon>
        <taxon>Euglenozoa</taxon>
        <taxon>Kinetoplastea</taxon>
        <taxon>Metakinetoplastina</taxon>
        <taxon>Trypanosomatida</taxon>
        <taxon>Trypanosomatidae</taxon>
        <taxon>Trypanosoma</taxon>
        <taxon>Herpetosoma</taxon>
    </lineage>
</organism>
<dbReference type="Proteomes" id="UP000283634">
    <property type="component" value="Unassembled WGS sequence"/>
</dbReference>
<dbReference type="PANTHER" id="PTHR11214:SF351">
    <property type="entry name" value="BETA-1,3-GALACTOSYLTRANSFERASE PVG3"/>
    <property type="match status" value="1"/>
</dbReference>
<dbReference type="InterPro" id="IPR002659">
    <property type="entry name" value="Glyco_trans_31"/>
</dbReference>
<dbReference type="Gene3D" id="3.90.550.50">
    <property type="match status" value="1"/>
</dbReference>
<keyword evidence="8 10" id="KW-0333">Golgi apparatus</keyword>
<dbReference type="OrthoDB" id="252344at2759"/>
<evidence type="ECO:0000256" key="9">
    <source>
        <dbReference type="ARBA" id="ARBA00023136"/>
    </source>
</evidence>
<evidence type="ECO:0000313" key="12">
    <source>
        <dbReference type="Proteomes" id="UP000283634"/>
    </source>
</evidence>
<dbReference type="GeneID" id="40327196"/>
<name>A0A3R7KQD7_TRYRA</name>
<evidence type="ECO:0000256" key="10">
    <source>
        <dbReference type="RuleBase" id="RU363063"/>
    </source>
</evidence>
<evidence type="ECO:0000313" key="11">
    <source>
        <dbReference type="EMBL" id="RNF07580.1"/>
    </source>
</evidence>
<dbReference type="GO" id="GO:0016758">
    <property type="term" value="F:hexosyltransferase activity"/>
    <property type="evidence" value="ECO:0007669"/>
    <property type="project" value="InterPro"/>
</dbReference>
<evidence type="ECO:0000256" key="4">
    <source>
        <dbReference type="ARBA" id="ARBA00022679"/>
    </source>
</evidence>
<comment type="similarity">
    <text evidence="2 10">Belongs to the glycosyltransferase 31 family.</text>
</comment>
<dbReference type="GO" id="GO:0000139">
    <property type="term" value="C:Golgi membrane"/>
    <property type="evidence" value="ECO:0007669"/>
    <property type="project" value="UniProtKB-SubCell"/>
</dbReference>
<dbReference type="AlphaFoldDB" id="A0A3R7KQD7"/>
<keyword evidence="4 11" id="KW-0808">Transferase</keyword>
<evidence type="ECO:0000256" key="6">
    <source>
        <dbReference type="ARBA" id="ARBA00022968"/>
    </source>
</evidence>
<dbReference type="EMBL" id="MKGL01000083">
    <property type="protein sequence ID" value="RNF07580.1"/>
    <property type="molecule type" value="Genomic_DNA"/>
</dbReference>
<evidence type="ECO:0000256" key="8">
    <source>
        <dbReference type="ARBA" id="ARBA00023034"/>
    </source>
</evidence>
<keyword evidence="7" id="KW-1133">Transmembrane helix</keyword>
<evidence type="ECO:0000256" key="1">
    <source>
        <dbReference type="ARBA" id="ARBA00004323"/>
    </source>
</evidence>
<sequence>MSRAAPRRRAKARAKTALLLVGLVCVLAVVVVVVVAPLSRDAAVGPPLMPWSVDAVPAEALYRFLLGSGPEVLRHIPYRTWKTWCERRFLVVLGVPSVDSPPHRLRRDLQRASWLRYVGVATRANNFTGDMLVLFVLGRHHSQGYVYSSAVQEEAAQFSDVLALAMNDGRPTTGKRIGGSGHWGLAAEVGTSRKSMMWYTTALRLFPHASYIAKADDDVFIRVPQFLADLHALPRRGLYWGRVMQWLPQKGNRSSVFYFVGGMCITMARDVVEDITAFSPLRRLLDSPLDSSNRAEAARFSSLNAEHEDVMLGRALYEMRRPNIAFVIEKTCRFHDVHTGANRARVTSRSVVVHHLKEEEYALLALRFANRSADTVKPMTFKRRSGPLGEVGQVRYSYDC</sequence>
<accession>A0A3R7KQD7</accession>
<dbReference type="PANTHER" id="PTHR11214">
    <property type="entry name" value="BETA-1,3-N-ACETYLGLUCOSAMINYLTRANSFERASE"/>
    <property type="match status" value="1"/>
</dbReference>
<evidence type="ECO:0000256" key="2">
    <source>
        <dbReference type="ARBA" id="ARBA00008661"/>
    </source>
</evidence>
<keyword evidence="9" id="KW-0472">Membrane</keyword>
<dbReference type="RefSeq" id="XP_029239912.1">
    <property type="nucleotide sequence ID" value="XM_029380240.1"/>
</dbReference>
<dbReference type="VEuPathDB" id="TriTrypDB:TRSC58_00816"/>
<protein>
    <recommendedName>
        <fullName evidence="10">Hexosyltransferase</fullName>
        <ecNumber evidence="10">2.4.1.-</ecNumber>
    </recommendedName>
</protein>
<dbReference type="EC" id="2.4.1.-" evidence="10"/>
<dbReference type="OMA" id="WCERRFL"/>
<keyword evidence="5" id="KW-0812">Transmembrane</keyword>
<keyword evidence="6" id="KW-0735">Signal-anchor</keyword>
<keyword evidence="3 10" id="KW-0328">Glycosyltransferase</keyword>
<evidence type="ECO:0000256" key="5">
    <source>
        <dbReference type="ARBA" id="ARBA00022692"/>
    </source>
</evidence>
<evidence type="ECO:0000256" key="3">
    <source>
        <dbReference type="ARBA" id="ARBA00022676"/>
    </source>
</evidence>
<comment type="subcellular location">
    <subcellularLocation>
        <location evidence="1 10">Golgi apparatus membrane</location>
        <topology evidence="1 10">Single-pass type II membrane protein</topology>
    </subcellularLocation>
</comment>
<gene>
    <name evidence="11" type="ORF">TraAM80_03263</name>
</gene>
<keyword evidence="12" id="KW-1185">Reference proteome</keyword>
<reference evidence="11 12" key="1">
    <citation type="journal article" date="2018" name="BMC Genomics">
        <title>Genomic comparison of Trypanosoma conorhini and Trypanosoma rangeli to Trypanosoma cruzi strains of high and low virulence.</title>
        <authorList>
            <person name="Bradwell K.R."/>
            <person name="Koparde V.N."/>
            <person name="Matveyev A.V."/>
            <person name="Serrano M.G."/>
            <person name="Alves J.M."/>
            <person name="Parikh H."/>
            <person name="Huang B."/>
            <person name="Lee V."/>
            <person name="Espinosa-Alvarez O."/>
            <person name="Ortiz P.A."/>
            <person name="Costa-Martins A.G."/>
            <person name="Teixeira M.M."/>
            <person name="Buck G.A."/>
        </authorList>
    </citation>
    <scope>NUCLEOTIDE SEQUENCE [LARGE SCALE GENOMIC DNA]</scope>
    <source>
        <strain evidence="11 12">AM80</strain>
    </source>
</reference>
<proteinExistence type="inferred from homology"/>
<evidence type="ECO:0000256" key="7">
    <source>
        <dbReference type="ARBA" id="ARBA00022989"/>
    </source>
</evidence>